<keyword evidence="3" id="KW-1185">Reference proteome</keyword>
<feature type="region of interest" description="Disordered" evidence="1">
    <location>
        <begin position="436"/>
        <end position="466"/>
    </location>
</feature>
<accession>A0A8J5HQE1</accession>
<evidence type="ECO:0000313" key="3">
    <source>
        <dbReference type="Proteomes" id="UP000734854"/>
    </source>
</evidence>
<organism evidence="2 3">
    <name type="scientific">Zingiber officinale</name>
    <name type="common">Ginger</name>
    <name type="synonym">Amomum zingiber</name>
    <dbReference type="NCBI Taxonomy" id="94328"/>
    <lineage>
        <taxon>Eukaryota</taxon>
        <taxon>Viridiplantae</taxon>
        <taxon>Streptophyta</taxon>
        <taxon>Embryophyta</taxon>
        <taxon>Tracheophyta</taxon>
        <taxon>Spermatophyta</taxon>
        <taxon>Magnoliopsida</taxon>
        <taxon>Liliopsida</taxon>
        <taxon>Zingiberales</taxon>
        <taxon>Zingiberaceae</taxon>
        <taxon>Zingiber</taxon>
    </lineage>
</organism>
<dbReference type="Proteomes" id="UP000734854">
    <property type="component" value="Unassembled WGS sequence"/>
</dbReference>
<dbReference type="InterPro" id="IPR025322">
    <property type="entry name" value="PADRE_dom"/>
</dbReference>
<sequence length="466" mass="49823">MGNCHSSEAATVGSAAATAKVVLSDGGLHEYPRRVTAGSVLGKDAGSFFVCDADEMEIEGLVSAVGAEEELLPGQLYFVLPRAMLKHPLMADELAALAVKASAALVGRCGKGAVAPLVFPAAGVEEGAGDRRSREKGRKKRARSGRGRKFAPHLSAIAELSRPGSSQITITRKLSGLQSSRISPTKRVQDTPKRGASFYLPMLIAYAVLIGTGRLSTACLAVLRQADQVSFFGGLSYSRHATNLSRSLYQSSRFAGFISSHRIASTDKLNGEKESEIENKEKVSDYLDQAAVRYVGIWFSSSSAMGGCASCNAAVMTEMEGTAKVVLPDGGLLEYDRSVTAGSALGKDSSRFFVCDADEMEIGRFLSAVSVNQELCSGQLYFVLPRSMLNYPLRAEDLAALAVKASTALIGAAGLCDRRAVAPLFFPVDNADRRRVKKEKQDWQRRSPRNGIKGPKFSPELIAIPE</sequence>
<evidence type="ECO:0000256" key="1">
    <source>
        <dbReference type="SAM" id="MobiDB-lite"/>
    </source>
</evidence>
<protein>
    <recommendedName>
        <fullName evidence="4">DUF4228 domain protein</fullName>
    </recommendedName>
</protein>
<dbReference type="EMBL" id="JACMSC010000002">
    <property type="protein sequence ID" value="KAG6533122.1"/>
    <property type="molecule type" value="Genomic_DNA"/>
</dbReference>
<evidence type="ECO:0008006" key="4">
    <source>
        <dbReference type="Google" id="ProtNLM"/>
    </source>
</evidence>
<dbReference type="AlphaFoldDB" id="A0A8J5HQE1"/>
<reference evidence="2 3" key="1">
    <citation type="submission" date="2020-08" db="EMBL/GenBank/DDBJ databases">
        <title>Plant Genome Project.</title>
        <authorList>
            <person name="Zhang R.-G."/>
        </authorList>
    </citation>
    <scope>NUCLEOTIDE SEQUENCE [LARGE SCALE GENOMIC DNA]</scope>
    <source>
        <tissue evidence="2">Rhizome</tissue>
    </source>
</reference>
<feature type="region of interest" description="Disordered" evidence="1">
    <location>
        <begin position="126"/>
        <end position="148"/>
    </location>
</feature>
<name>A0A8J5HQE1_ZINOF</name>
<dbReference type="Pfam" id="PF14009">
    <property type="entry name" value="PADRE"/>
    <property type="match status" value="2"/>
</dbReference>
<dbReference type="PANTHER" id="PTHR33052">
    <property type="entry name" value="DUF4228 DOMAIN PROTEIN-RELATED"/>
    <property type="match status" value="1"/>
</dbReference>
<evidence type="ECO:0000313" key="2">
    <source>
        <dbReference type="EMBL" id="KAG6533122.1"/>
    </source>
</evidence>
<proteinExistence type="predicted"/>
<feature type="compositionally biased region" description="Basic residues" evidence="1">
    <location>
        <begin position="134"/>
        <end position="148"/>
    </location>
</feature>
<gene>
    <name evidence="2" type="ORF">ZIOFF_006987</name>
</gene>
<comment type="caution">
    <text evidence="2">The sequence shown here is derived from an EMBL/GenBank/DDBJ whole genome shotgun (WGS) entry which is preliminary data.</text>
</comment>